<dbReference type="Pfam" id="PF12900">
    <property type="entry name" value="Pyridox_ox_2"/>
    <property type="match status" value="1"/>
</dbReference>
<name>A0ABT7C7N0_9MICO</name>
<reference evidence="1" key="2">
    <citation type="journal article" date="2022" name="Sci. Rep.">
        <title>In silico prediction of the enzymes involved in the degradation of the herbicide molinate by Gulosibacter molinativorax ON4T.</title>
        <authorList>
            <person name="Lopes A.R."/>
            <person name="Bunin E."/>
            <person name="Viana A.T."/>
            <person name="Froufe H."/>
            <person name="Munoz-Merida A."/>
            <person name="Pinho D."/>
            <person name="Figueiredo J."/>
            <person name="Barroso C."/>
            <person name="Vaz-Moreira I."/>
            <person name="Bellanger X."/>
            <person name="Egas C."/>
            <person name="Nunes O.C."/>
        </authorList>
    </citation>
    <scope>NUCLEOTIDE SEQUENCE</scope>
    <source>
        <strain evidence="1">ON4</strain>
    </source>
</reference>
<comment type="caution">
    <text evidence="1">The sequence shown here is derived from an EMBL/GenBank/DDBJ whole genome shotgun (WGS) entry which is preliminary data.</text>
</comment>
<dbReference type="Gene3D" id="2.30.110.10">
    <property type="entry name" value="Electron Transport, Fmn-binding Protein, Chain A"/>
    <property type="match status" value="1"/>
</dbReference>
<proteinExistence type="predicted"/>
<protein>
    <submittedName>
        <fullName evidence="1">Pyridoxamine 5'-phosphate oxidase family protein</fullName>
    </submittedName>
</protein>
<evidence type="ECO:0000313" key="2">
    <source>
        <dbReference type="Proteomes" id="UP001170379"/>
    </source>
</evidence>
<evidence type="ECO:0000313" key="1">
    <source>
        <dbReference type="EMBL" id="MDJ1371215.1"/>
    </source>
</evidence>
<dbReference type="EMBL" id="PXVD01000010">
    <property type="protein sequence ID" value="MDJ1371215.1"/>
    <property type="molecule type" value="Genomic_DNA"/>
</dbReference>
<reference evidence="1" key="1">
    <citation type="submission" date="2018-03" db="EMBL/GenBank/DDBJ databases">
        <authorList>
            <person name="Nunes O.C."/>
            <person name="Lopes A.R."/>
            <person name="Froufe H."/>
            <person name="Munoz-Merida A."/>
            <person name="Barroso C."/>
            <person name="Egas C."/>
        </authorList>
    </citation>
    <scope>NUCLEOTIDE SEQUENCE</scope>
    <source>
        <strain evidence="1">ON4</strain>
    </source>
</reference>
<dbReference type="InterPro" id="IPR012349">
    <property type="entry name" value="Split_barrel_FMN-bd"/>
</dbReference>
<dbReference type="SUPFAM" id="SSF50475">
    <property type="entry name" value="FMN-binding split barrel"/>
    <property type="match status" value="1"/>
</dbReference>
<gene>
    <name evidence="1" type="ORF">C7K25_07515</name>
</gene>
<sequence>MTEDAVVEILDDTRARTLLGGHTLGRLVERIHDITEIFPVNYWSDGHRIVIRTAPGTKLAGAVVADEILFQVDNVTEDVAWSVVAHCTARVLESAEEIERASQLDLHPLVPTVKEVFVEFKIGEISGRYFHLGAEPEAEPETVS</sequence>
<dbReference type="InterPro" id="IPR024747">
    <property type="entry name" value="Pyridox_Oxase-rel"/>
</dbReference>
<organism evidence="1 2">
    <name type="scientific">Gulosibacter molinativorax</name>
    <dbReference type="NCBI Taxonomy" id="256821"/>
    <lineage>
        <taxon>Bacteria</taxon>
        <taxon>Bacillati</taxon>
        <taxon>Actinomycetota</taxon>
        <taxon>Actinomycetes</taxon>
        <taxon>Micrococcales</taxon>
        <taxon>Microbacteriaceae</taxon>
        <taxon>Gulosibacter</taxon>
    </lineage>
</organism>
<accession>A0ABT7C7N0</accession>
<keyword evidence="2" id="KW-1185">Reference proteome</keyword>
<dbReference type="RefSeq" id="WP_026936849.1">
    <property type="nucleotide sequence ID" value="NZ_CP028426.1"/>
</dbReference>
<dbReference type="Proteomes" id="UP001170379">
    <property type="component" value="Unassembled WGS sequence"/>
</dbReference>